<gene>
    <name evidence="1" type="ORF">GCM10022267_18600</name>
</gene>
<name>A0ABP7AGV9_9PSEU</name>
<accession>A0ABP7AGV9</accession>
<dbReference type="EMBL" id="BAABBE010000004">
    <property type="protein sequence ID" value="GAA3631967.1"/>
    <property type="molecule type" value="Genomic_DNA"/>
</dbReference>
<keyword evidence="2" id="KW-1185">Reference proteome</keyword>
<protein>
    <submittedName>
        <fullName evidence="1">Uncharacterized protein</fullName>
    </submittedName>
</protein>
<evidence type="ECO:0000313" key="2">
    <source>
        <dbReference type="Proteomes" id="UP001500711"/>
    </source>
</evidence>
<reference evidence="2" key="1">
    <citation type="journal article" date="2019" name="Int. J. Syst. Evol. Microbiol.">
        <title>The Global Catalogue of Microorganisms (GCM) 10K type strain sequencing project: providing services to taxonomists for standard genome sequencing and annotation.</title>
        <authorList>
            <consortium name="The Broad Institute Genomics Platform"/>
            <consortium name="The Broad Institute Genome Sequencing Center for Infectious Disease"/>
            <person name="Wu L."/>
            <person name="Ma J."/>
        </authorList>
    </citation>
    <scope>NUCLEOTIDE SEQUENCE [LARGE SCALE GENOMIC DNA]</scope>
    <source>
        <strain evidence="2">JCM 17494</strain>
    </source>
</reference>
<comment type="caution">
    <text evidence="1">The sequence shown here is derived from an EMBL/GenBank/DDBJ whole genome shotgun (WGS) entry which is preliminary data.</text>
</comment>
<dbReference type="RefSeq" id="WP_346129022.1">
    <property type="nucleotide sequence ID" value="NZ_BAABBE010000004.1"/>
</dbReference>
<sequence length="121" mass="14531">MPRRHPAARRPRKRGPIFRYPVMRGFSPRLLADVDQLELTRNYLYPSYVGVLLQRWTRFMHKSPYLRFRDTDIGPEFPPPVCDCCFDPYEARELLEFVTLALPRKSSKELRKRLDELDDIY</sequence>
<organism evidence="1 2">
    <name type="scientific">Lentzea roselyniae</name>
    <dbReference type="NCBI Taxonomy" id="531940"/>
    <lineage>
        <taxon>Bacteria</taxon>
        <taxon>Bacillati</taxon>
        <taxon>Actinomycetota</taxon>
        <taxon>Actinomycetes</taxon>
        <taxon>Pseudonocardiales</taxon>
        <taxon>Pseudonocardiaceae</taxon>
        <taxon>Lentzea</taxon>
    </lineage>
</organism>
<evidence type="ECO:0000313" key="1">
    <source>
        <dbReference type="EMBL" id="GAA3631967.1"/>
    </source>
</evidence>
<proteinExistence type="predicted"/>
<dbReference type="Proteomes" id="UP001500711">
    <property type="component" value="Unassembled WGS sequence"/>
</dbReference>